<evidence type="ECO:0000313" key="3">
    <source>
        <dbReference type="Proteomes" id="UP000005316"/>
    </source>
</evidence>
<gene>
    <name evidence="2" type="ORF">HMPREF9372_1768</name>
</gene>
<dbReference type="InterPro" id="IPR025285">
    <property type="entry name" value="DUF4145"/>
</dbReference>
<dbReference type="Proteomes" id="UP000005316">
    <property type="component" value="Unassembled WGS sequence"/>
</dbReference>
<protein>
    <submittedName>
        <fullName evidence="2">IS605 OrfB family transposase</fullName>
    </submittedName>
</protein>
<name>F9DSI8_9BACL</name>
<dbReference type="HOGENOM" id="CLU_040889_0_0_9"/>
<evidence type="ECO:0000259" key="1">
    <source>
        <dbReference type="Pfam" id="PF13643"/>
    </source>
</evidence>
<feature type="domain" description="DUF4145" evidence="1">
    <location>
        <begin position="45"/>
        <end position="124"/>
    </location>
</feature>
<comment type="caution">
    <text evidence="2">The sequence shown here is derived from an EMBL/GenBank/DDBJ whole genome shotgun (WGS) entry which is preliminary data.</text>
</comment>
<proteinExistence type="predicted"/>
<reference evidence="2 3" key="1">
    <citation type="submission" date="2011-04" db="EMBL/GenBank/DDBJ databases">
        <authorList>
            <person name="Muzny D."/>
            <person name="Qin X."/>
            <person name="Deng J."/>
            <person name="Jiang H."/>
            <person name="Liu Y."/>
            <person name="Qu J."/>
            <person name="Song X.-Z."/>
            <person name="Zhang L."/>
            <person name="Thornton R."/>
            <person name="Coyle M."/>
            <person name="Francisco L."/>
            <person name="Jackson L."/>
            <person name="Javaid M."/>
            <person name="Korchina V."/>
            <person name="Kovar C."/>
            <person name="Mata R."/>
            <person name="Mathew T."/>
            <person name="Ngo R."/>
            <person name="Nguyen L."/>
            <person name="Nguyen N."/>
            <person name="Okwuonu G."/>
            <person name="Ongeri F."/>
            <person name="Pham C."/>
            <person name="Simmons D."/>
            <person name="Wilczek-Boney K."/>
            <person name="Hale W."/>
            <person name="Jakkamsetti A."/>
            <person name="Pham P."/>
            <person name="Ruth R."/>
            <person name="San Lucas F."/>
            <person name="Warren J."/>
            <person name="Zhang J."/>
            <person name="Zhao Z."/>
            <person name="Zhou C."/>
            <person name="Zhu D."/>
            <person name="Lee S."/>
            <person name="Bess C."/>
            <person name="Blankenburg K."/>
            <person name="Forbes L."/>
            <person name="Fu Q."/>
            <person name="Gubbala S."/>
            <person name="Hirani K."/>
            <person name="Jayaseelan J.C."/>
            <person name="Lara F."/>
            <person name="Munidasa M."/>
            <person name="Palculict T."/>
            <person name="Patil S."/>
            <person name="Pu L.-L."/>
            <person name="Saada N."/>
            <person name="Tang L."/>
            <person name="Weissenberger G."/>
            <person name="Zhu Y."/>
            <person name="Hemphill L."/>
            <person name="Shang Y."/>
            <person name="Youmans B."/>
            <person name="Ayvaz T."/>
            <person name="Ross M."/>
            <person name="Santibanez J."/>
            <person name="Aqrawi P."/>
            <person name="Gross S."/>
            <person name="Joshi V."/>
            <person name="Fowler G."/>
            <person name="Nazareth L."/>
            <person name="Reid J."/>
            <person name="Worley K."/>
            <person name="Petrosino J."/>
            <person name="Highlander S."/>
            <person name="Gibbs R."/>
        </authorList>
    </citation>
    <scope>NUCLEOTIDE SEQUENCE [LARGE SCALE GENOMIC DNA]</scope>
    <source>
        <strain evidence="2 3">2681</strain>
    </source>
</reference>
<sequence>MQGRSINTTQARGDLANMENNQSYFYQFLEPISEDLSQMANGLEKSIYSSPQTMLMHTRTFVEAILHRVMIAEQLSGEENFTLKDRIDLLEKKGLLEKEIIDALHQVRMNGNSAAHESRNFRYSEALLSWEAIYVIIGWYVKKYCPQDVKVPAYQDPEPTKGDHTEVSELEARLQNMEALIRSNIQQQKGLTEEFETAAGSGTPGDALPGLALVRTIVYKDRSLEVPHFLRDAFLLPQRFEESERFLATLAAKQEVRIMSELPNNLEGLHDDVKGFSEESDEILFKELKHFIKEETARREVELTLPGKLALFYKTDYVIVTDQLANIPLIEEEFDSIPSLFQQLHEDQIERVGQLPKDLATLTKYDNVGFETVEELFEQLKGK</sequence>
<accession>F9DSI8</accession>
<dbReference type="eggNOG" id="COG4096">
    <property type="taxonomic scope" value="Bacteria"/>
</dbReference>
<dbReference type="AlphaFoldDB" id="F9DSI8"/>
<evidence type="ECO:0000313" key="2">
    <source>
        <dbReference type="EMBL" id="EGQ26230.1"/>
    </source>
</evidence>
<dbReference type="Pfam" id="PF13643">
    <property type="entry name" value="DUF4145"/>
    <property type="match status" value="1"/>
</dbReference>
<dbReference type="EMBL" id="AFPZ01000048">
    <property type="protein sequence ID" value="EGQ26230.1"/>
    <property type="molecule type" value="Genomic_DNA"/>
</dbReference>
<organism evidence="2 3">
    <name type="scientific">Sporosarcina newyorkensis 2681</name>
    <dbReference type="NCBI Taxonomy" id="1027292"/>
    <lineage>
        <taxon>Bacteria</taxon>
        <taxon>Bacillati</taxon>
        <taxon>Bacillota</taxon>
        <taxon>Bacilli</taxon>
        <taxon>Bacillales</taxon>
        <taxon>Caryophanaceae</taxon>
        <taxon>Sporosarcina</taxon>
    </lineage>
</organism>